<dbReference type="PROSITE" id="PS50213">
    <property type="entry name" value="FAS1"/>
    <property type="match status" value="1"/>
</dbReference>
<dbReference type="SUPFAM" id="SSF82153">
    <property type="entry name" value="FAS1 domain"/>
    <property type="match status" value="1"/>
</dbReference>
<dbReference type="EMBL" id="LC482704">
    <property type="protein sequence ID" value="BBK20746.1"/>
    <property type="molecule type" value="Genomic_DNA"/>
</dbReference>
<dbReference type="SMR" id="A0A5S9C2M5"/>
<dbReference type="InterPro" id="IPR000782">
    <property type="entry name" value="FAS1_domain"/>
</dbReference>
<evidence type="ECO:0000256" key="3">
    <source>
        <dbReference type="SAM" id="SignalP"/>
    </source>
</evidence>
<evidence type="ECO:0000259" key="4">
    <source>
        <dbReference type="PROSITE" id="PS50213"/>
    </source>
</evidence>
<proteinExistence type="inferred from homology"/>
<organism evidence="5">
    <name type="scientific">Actinidia chinensis</name>
    <name type="common">Kiwi</name>
    <name type="synonym">Yangtao</name>
    <dbReference type="NCBI Taxonomy" id="3625"/>
    <lineage>
        <taxon>Eukaryota</taxon>
        <taxon>Viridiplantae</taxon>
        <taxon>Streptophyta</taxon>
        <taxon>Embryophyta</taxon>
        <taxon>Tracheophyta</taxon>
        <taxon>Spermatophyta</taxon>
        <taxon>Magnoliopsida</taxon>
        <taxon>eudicotyledons</taxon>
        <taxon>Gunneridae</taxon>
        <taxon>Pentapetalae</taxon>
        <taxon>asterids</taxon>
        <taxon>Ericales</taxon>
        <taxon>Actinidiaceae</taxon>
        <taxon>Actinidia</taxon>
    </lineage>
</organism>
<dbReference type="PANTHER" id="PTHR33985">
    <property type="entry name" value="OS02G0491300 PROTEIN-RELATED"/>
    <property type="match status" value="1"/>
</dbReference>
<feature type="signal peptide" evidence="3">
    <location>
        <begin position="1"/>
        <end position="23"/>
    </location>
</feature>
<dbReference type="InterPro" id="IPR052806">
    <property type="entry name" value="Fasciclin-like_AGP"/>
</dbReference>
<dbReference type="PANTHER" id="PTHR33985:SF5">
    <property type="entry name" value="FASCICLIN-LIKE ARABINOGALACTAN FAMILY PROTEIN"/>
    <property type="match status" value="1"/>
</dbReference>
<sequence>MAKWFSLHFLLVALTLGPPVSRSQPSPTPQPQPPWAVEELQEEMVNNIIMALNAAGNFERWASLLSAVANPSSLPLSATLFIPSDAALSHFPASSSSSSNSPMGFDPFIIPYHIVPQRLTFSQLQLFKTNTRLPTLLPSNSILITNNSFSNFTLDASPITHPDLYLDSAVSLHGITTVLDYSLYGDVSPLPPPVTVAEPPPPPPLHFPRSDAASTLIMSLGCALGWTLFSWLVYFRVWVC</sequence>
<keyword evidence="2" id="KW-0812">Transmembrane</keyword>
<keyword evidence="2" id="KW-0472">Membrane</keyword>
<dbReference type="Pfam" id="PF02469">
    <property type="entry name" value="Fasciclin"/>
    <property type="match status" value="1"/>
</dbReference>
<keyword evidence="3" id="KW-0732">Signal</keyword>
<dbReference type="InterPro" id="IPR036378">
    <property type="entry name" value="FAS1_dom_sf"/>
</dbReference>
<evidence type="ECO:0000256" key="2">
    <source>
        <dbReference type="SAM" id="Phobius"/>
    </source>
</evidence>
<dbReference type="SMART" id="SM00554">
    <property type="entry name" value="FAS1"/>
    <property type="match status" value="1"/>
</dbReference>
<dbReference type="AlphaFoldDB" id="A0A5S9C2M5"/>
<reference evidence="5" key="1">
    <citation type="journal article" date="2019" name="Nat. Plants">
        <title>Two Y-chromosome-encoded genes determine sex in kiwifruit.</title>
        <authorList>
            <person name="Akagi T."/>
            <person name="Pilkington S.M."/>
            <person name="Varkonyi-Gasic E."/>
            <person name="Henry I.M."/>
            <person name="Sugano S.S."/>
            <person name="Sonoda M."/>
            <person name="Firl A."/>
            <person name="Mcneilage M.A."/>
            <person name="Douglas M.J."/>
            <person name="Wang T."/>
            <person name="Rebstock R."/>
            <person name="Voogd C."/>
            <person name="Datson P."/>
            <person name="Allan A.C."/>
            <person name="Beppu K."/>
            <person name="Kataoka I."/>
            <person name="Tao R."/>
        </authorList>
    </citation>
    <scope>NUCLEOTIDE SEQUENCE</scope>
</reference>
<dbReference type="FunFam" id="2.30.180.10:FF:000046">
    <property type="entry name" value="Fasciclin-like arabinogalactan family protein"/>
    <property type="match status" value="1"/>
</dbReference>
<comment type="similarity">
    <text evidence="1">Belongs to the fasciclin-like AGP family.</text>
</comment>
<feature type="chain" id="PRO_5025008075" evidence="3">
    <location>
        <begin position="24"/>
        <end position="240"/>
    </location>
</feature>
<accession>A0A5S9C2M5</accession>
<dbReference type="Gene3D" id="2.30.180.10">
    <property type="entry name" value="FAS1 domain"/>
    <property type="match status" value="1"/>
</dbReference>
<evidence type="ECO:0000256" key="1">
    <source>
        <dbReference type="ARBA" id="ARBA00007843"/>
    </source>
</evidence>
<gene>
    <name evidence="5" type="primary">Friendly Boy</name>
</gene>
<evidence type="ECO:0000313" key="5">
    <source>
        <dbReference type="EMBL" id="BBK20746.1"/>
    </source>
</evidence>
<feature type="domain" description="FAS1" evidence="4">
    <location>
        <begin position="45"/>
        <end position="183"/>
    </location>
</feature>
<keyword evidence="2" id="KW-1133">Transmembrane helix</keyword>
<protein>
    <submittedName>
        <fullName evidence="5">Fasciclin</fullName>
    </submittedName>
</protein>
<feature type="transmembrane region" description="Helical" evidence="2">
    <location>
        <begin position="216"/>
        <end position="239"/>
    </location>
</feature>
<name>A0A5S9C2M5_ACTCH</name>